<sequence>MPKIVTDVRSFTAERAWGAKDLAVIEGATVRLHWTDKPYKWHVNDGTEVFLVLDGQVDMHYREAGAEKVVRLGAADLFVAEAGDEHVAHPVGEARILVVEKKGSV</sequence>
<keyword evidence="2" id="KW-1185">Reference proteome</keyword>
<dbReference type="OrthoDB" id="3829432at2"/>
<gene>
    <name evidence="1" type="ORF">DJ018_08950</name>
</gene>
<dbReference type="InterPro" id="IPR014710">
    <property type="entry name" value="RmlC-like_jellyroll"/>
</dbReference>
<dbReference type="InterPro" id="IPR011051">
    <property type="entry name" value="RmlC_Cupin_sf"/>
</dbReference>
<dbReference type="SUPFAM" id="SSF51182">
    <property type="entry name" value="RmlC-like cupins"/>
    <property type="match status" value="1"/>
</dbReference>
<evidence type="ECO:0000313" key="2">
    <source>
        <dbReference type="Proteomes" id="UP000249725"/>
    </source>
</evidence>
<accession>A0A328AYX6</accession>
<organism evidence="1 2">
    <name type="scientific">Phenylobacterium deserti</name>
    <dbReference type="NCBI Taxonomy" id="1914756"/>
    <lineage>
        <taxon>Bacteria</taxon>
        <taxon>Pseudomonadati</taxon>
        <taxon>Pseudomonadota</taxon>
        <taxon>Alphaproteobacteria</taxon>
        <taxon>Caulobacterales</taxon>
        <taxon>Caulobacteraceae</taxon>
        <taxon>Phenylobacterium</taxon>
    </lineage>
</organism>
<dbReference type="Gene3D" id="2.60.120.10">
    <property type="entry name" value="Jelly Rolls"/>
    <property type="match status" value="1"/>
</dbReference>
<proteinExistence type="predicted"/>
<protein>
    <submittedName>
        <fullName evidence="1">Cupin</fullName>
    </submittedName>
</protein>
<name>A0A328AYX6_9CAUL</name>
<reference evidence="2" key="1">
    <citation type="submission" date="2018-05" db="EMBL/GenBank/DDBJ databases">
        <authorList>
            <person name="Li X."/>
        </authorList>
    </citation>
    <scope>NUCLEOTIDE SEQUENCE [LARGE SCALE GENOMIC DNA]</scope>
    <source>
        <strain evidence="2">YIM 73061</strain>
    </source>
</reference>
<dbReference type="AlphaFoldDB" id="A0A328AYX6"/>
<dbReference type="RefSeq" id="WP_111514468.1">
    <property type="nucleotide sequence ID" value="NZ_QFYR01000001.1"/>
</dbReference>
<dbReference type="Proteomes" id="UP000249725">
    <property type="component" value="Unassembled WGS sequence"/>
</dbReference>
<dbReference type="EMBL" id="QFYR01000001">
    <property type="protein sequence ID" value="RAK58018.1"/>
    <property type="molecule type" value="Genomic_DNA"/>
</dbReference>
<evidence type="ECO:0000313" key="1">
    <source>
        <dbReference type="EMBL" id="RAK58018.1"/>
    </source>
</evidence>
<comment type="caution">
    <text evidence="1">The sequence shown here is derived from an EMBL/GenBank/DDBJ whole genome shotgun (WGS) entry which is preliminary data.</text>
</comment>